<reference evidence="1 2" key="1">
    <citation type="journal article" date="2024" name="G3 (Bethesda)">
        <title>Genome assembly of Hibiscus sabdariffa L. provides insights into metabolisms of medicinal natural products.</title>
        <authorList>
            <person name="Kim T."/>
        </authorList>
    </citation>
    <scope>NUCLEOTIDE SEQUENCE [LARGE SCALE GENOMIC DNA]</scope>
    <source>
        <strain evidence="1">TK-2024</strain>
        <tissue evidence="1">Old leaves</tissue>
    </source>
</reference>
<proteinExistence type="predicted"/>
<gene>
    <name evidence="1" type="ORF">V6N12_026010</name>
</gene>
<accession>A0ABR2DQI4</accession>
<comment type="caution">
    <text evidence="1">The sequence shown here is derived from an EMBL/GenBank/DDBJ whole genome shotgun (WGS) entry which is preliminary data.</text>
</comment>
<evidence type="ECO:0000313" key="2">
    <source>
        <dbReference type="Proteomes" id="UP001472677"/>
    </source>
</evidence>
<sequence>MVVSGIVGFGSRTSSNQAIMQCYCFYSLLEALEFLSAALFLFMWDYCISIILMNPSFGVMLIGAVQPMLDCFVADFNWCAAV</sequence>
<dbReference type="EMBL" id="JBBPBM010000023">
    <property type="protein sequence ID" value="KAK8545167.1"/>
    <property type="molecule type" value="Genomic_DNA"/>
</dbReference>
<dbReference type="Proteomes" id="UP001472677">
    <property type="component" value="Unassembled WGS sequence"/>
</dbReference>
<protein>
    <submittedName>
        <fullName evidence="1">Uncharacterized protein</fullName>
    </submittedName>
</protein>
<name>A0ABR2DQI4_9ROSI</name>
<evidence type="ECO:0000313" key="1">
    <source>
        <dbReference type="EMBL" id="KAK8545167.1"/>
    </source>
</evidence>
<organism evidence="1 2">
    <name type="scientific">Hibiscus sabdariffa</name>
    <name type="common">roselle</name>
    <dbReference type="NCBI Taxonomy" id="183260"/>
    <lineage>
        <taxon>Eukaryota</taxon>
        <taxon>Viridiplantae</taxon>
        <taxon>Streptophyta</taxon>
        <taxon>Embryophyta</taxon>
        <taxon>Tracheophyta</taxon>
        <taxon>Spermatophyta</taxon>
        <taxon>Magnoliopsida</taxon>
        <taxon>eudicotyledons</taxon>
        <taxon>Gunneridae</taxon>
        <taxon>Pentapetalae</taxon>
        <taxon>rosids</taxon>
        <taxon>malvids</taxon>
        <taxon>Malvales</taxon>
        <taxon>Malvaceae</taxon>
        <taxon>Malvoideae</taxon>
        <taxon>Hibiscus</taxon>
    </lineage>
</organism>
<keyword evidence="2" id="KW-1185">Reference proteome</keyword>